<organism evidence="6 7">
    <name type="scientific">Steinernema glaseri</name>
    <dbReference type="NCBI Taxonomy" id="37863"/>
    <lineage>
        <taxon>Eukaryota</taxon>
        <taxon>Metazoa</taxon>
        <taxon>Ecdysozoa</taxon>
        <taxon>Nematoda</taxon>
        <taxon>Chromadorea</taxon>
        <taxon>Rhabditida</taxon>
        <taxon>Tylenchina</taxon>
        <taxon>Panagrolaimomorpha</taxon>
        <taxon>Strongyloidoidea</taxon>
        <taxon>Steinernematidae</taxon>
        <taxon>Steinernema</taxon>
    </lineage>
</organism>
<feature type="domain" description="RING-type" evidence="5">
    <location>
        <begin position="72"/>
        <end position="97"/>
    </location>
</feature>
<accession>A0A1I7ZIJ1</accession>
<proteinExistence type="predicted"/>
<dbReference type="PROSITE" id="PS50089">
    <property type="entry name" value="ZF_RING_2"/>
    <property type="match status" value="1"/>
</dbReference>
<evidence type="ECO:0000256" key="4">
    <source>
        <dbReference type="SAM" id="Phobius"/>
    </source>
</evidence>
<dbReference type="Pfam" id="PF23413">
    <property type="entry name" value="zf_RING_Vps8_fungal"/>
    <property type="match status" value="1"/>
</dbReference>
<sequence>MSTQTVTFGPSNLDGLRLSVQLLKSRQTLDALEGSGKRFHRRSRYNTVTYLREEGNLLSHSAGATPSVAINCGHTFHEKCLQKLSSTADELTCPCCRRKIYSAARIFFSTTRFNCSTALESGQGKVLSKRRAEQEGHRCSDLLWTVFLGATILGSIFWGCKVVFRGEKLLLRDSRHLAENSFDQMKGLFSFYRF</sequence>
<dbReference type="GO" id="GO:0008270">
    <property type="term" value="F:zinc ion binding"/>
    <property type="evidence" value="ECO:0007669"/>
    <property type="project" value="UniProtKB-KW"/>
</dbReference>
<dbReference type="Gene3D" id="3.30.40.10">
    <property type="entry name" value="Zinc/RING finger domain, C3HC4 (zinc finger)"/>
    <property type="match status" value="1"/>
</dbReference>
<dbReference type="InterPro" id="IPR001841">
    <property type="entry name" value="Znf_RING"/>
</dbReference>
<keyword evidence="4" id="KW-1133">Transmembrane helix</keyword>
<keyword evidence="2" id="KW-0862">Zinc</keyword>
<keyword evidence="1 3" id="KW-0863">Zinc-finger</keyword>
<name>A0A1I7ZIJ1_9BILA</name>
<keyword evidence="4" id="KW-0472">Membrane</keyword>
<evidence type="ECO:0000313" key="7">
    <source>
        <dbReference type="WBParaSite" id="L893_g26651.t1"/>
    </source>
</evidence>
<dbReference type="AlphaFoldDB" id="A0A1I7ZIJ1"/>
<dbReference type="InterPro" id="IPR013083">
    <property type="entry name" value="Znf_RING/FYVE/PHD"/>
</dbReference>
<evidence type="ECO:0000256" key="1">
    <source>
        <dbReference type="ARBA" id="ARBA00022771"/>
    </source>
</evidence>
<dbReference type="SUPFAM" id="SSF57850">
    <property type="entry name" value="RING/U-box"/>
    <property type="match status" value="1"/>
</dbReference>
<reference evidence="7" key="1">
    <citation type="submission" date="2016-11" db="UniProtKB">
        <authorList>
            <consortium name="WormBaseParasite"/>
        </authorList>
    </citation>
    <scope>IDENTIFICATION</scope>
</reference>
<keyword evidence="1 3" id="KW-0479">Metal-binding</keyword>
<evidence type="ECO:0000313" key="6">
    <source>
        <dbReference type="Proteomes" id="UP000095287"/>
    </source>
</evidence>
<protein>
    <submittedName>
        <fullName evidence="7">RING-type domain-containing protein</fullName>
    </submittedName>
</protein>
<keyword evidence="4" id="KW-0812">Transmembrane</keyword>
<evidence type="ECO:0000256" key="3">
    <source>
        <dbReference type="PROSITE-ProRule" id="PRU00175"/>
    </source>
</evidence>
<keyword evidence="6" id="KW-1185">Reference proteome</keyword>
<evidence type="ECO:0000256" key="2">
    <source>
        <dbReference type="ARBA" id="ARBA00022833"/>
    </source>
</evidence>
<evidence type="ECO:0000259" key="5">
    <source>
        <dbReference type="PROSITE" id="PS50089"/>
    </source>
</evidence>
<feature type="transmembrane region" description="Helical" evidence="4">
    <location>
        <begin position="142"/>
        <end position="164"/>
    </location>
</feature>
<dbReference type="Proteomes" id="UP000095287">
    <property type="component" value="Unplaced"/>
</dbReference>
<dbReference type="WBParaSite" id="L893_g26651.t1">
    <property type="protein sequence ID" value="L893_g26651.t1"/>
    <property type="gene ID" value="L893_g26651"/>
</dbReference>